<keyword evidence="3" id="KW-0808">Transferase</keyword>
<evidence type="ECO:0000313" key="3">
    <source>
        <dbReference type="EMBL" id="TNN54695.1"/>
    </source>
</evidence>
<dbReference type="InterPro" id="IPR012886">
    <property type="entry name" value="Formiminotransferase_N"/>
</dbReference>
<dbReference type="PANTHER" id="PTHR12234:SF1">
    <property type="entry name" value="FORMIMINOTRANSFERASE N-TERMINAL SUBDOMAIN-CONTAINING PROTEIN"/>
    <property type="match status" value="1"/>
</dbReference>
<feature type="region of interest" description="Disordered" evidence="1">
    <location>
        <begin position="196"/>
        <end position="227"/>
    </location>
</feature>
<accession>A0A4Z2GNH2</accession>
<proteinExistence type="predicted"/>
<sequence length="227" mass="24125">MASGSVGRRLVACLLNVSEARRKDLVETVAKAALYDEEGKAPSMSYVVTGEDSPQNITFTLGFSSFRPGVTREGTAVLNIFNDQDYNRSVITIVASVDSIGEAVLSACEKACALIDMAAHEGVHPCMGAVDLVPIYPLGEEVGVEDCAQEARAVARGLTERVPGTSAFLFGWADSPRQRGLAQRRKEMGWFKETPDLGAIRPDVGPPPRRPFGLTGEPGPGVGVGYA</sequence>
<organism evidence="3 4">
    <name type="scientific">Liparis tanakae</name>
    <name type="common">Tanaka's snailfish</name>
    <dbReference type="NCBI Taxonomy" id="230148"/>
    <lineage>
        <taxon>Eukaryota</taxon>
        <taxon>Metazoa</taxon>
        <taxon>Chordata</taxon>
        <taxon>Craniata</taxon>
        <taxon>Vertebrata</taxon>
        <taxon>Euteleostomi</taxon>
        <taxon>Actinopterygii</taxon>
        <taxon>Neopterygii</taxon>
        <taxon>Teleostei</taxon>
        <taxon>Neoteleostei</taxon>
        <taxon>Acanthomorphata</taxon>
        <taxon>Eupercaria</taxon>
        <taxon>Perciformes</taxon>
        <taxon>Cottioidei</taxon>
        <taxon>Cottales</taxon>
        <taxon>Liparidae</taxon>
        <taxon>Liparis</taxon>
    </lineage>
</organism>
<gene>
    <name evidence="3" type="primary">FTCDNL1</name>
    <name evidence="3" type="ORF">EYF80_035098</name>
</gene>
<feature type="domain" description="Formiminotransferase N-terminal subdomain" evidence="2">
    <location>
        <begin position="9"/>
        <end position="226"/>
    </location>
</feature>
<dbReference type="GO" id="GO:0016740">
    <property type="term" value="F:transferase activity"/>
    <property type="evidence" value="ECO:0007669"/>
    <property type="project" value="UniProtKB-KW"/>
</dbReference>
<keyword evidence="4" id="KW-1185">Reference proteome</keyword>
<dbReference type="Gene3D" id="3.30.990.10">
    <property type="entry name" value="Formiminotransferase, N-terminal subdomain"/>
    <property type="match status" value="1"/>
</dbReference>
<feature type="compositionally biased region" description="Gly residues" evidence="1">
    <location>
        <begin position="216"/>
        <end position="227"/>
    </location>
</feature>
<evidence type="ECO:0000256" key="1">
    <source>
        <dbReference type="SAM" id="MobiDB-lite"/>
    </source>
</evidence>
<evidence type="ECO:0000259" key="2">
    <source>
        <dbReference type="SMART" id="SM01222"/>
    </source>
</evidence>
<dbReference type="InterPro" id="IPR022384">
    <property type="entry name" value="FormiminoTrfase_cat_dom_sf"/>
</dbReference>
<dbReference type="Proteomes" id="UP000314294">
    <property type="component" value="Unassembled WGS sequence"/>
</dbReference>
<reference evidence="3 4" key="1">
    <citation type="submission" date="2019-03" db="EMBL/GenBank/DDBJ databases">
        <title>First draft genome of Liparis tanakae, snailfish: a comprehensive survey of snailfish specific genes.</title>
        <authorList>
            <person name="Kim W."/>
            <person name="Song I."/>
            <person name="Jeong J.-H."/>
            <person name="Kim D."/>
            <person name="Kim S."/>
            <person name="Ryu S."/>
            <person name="Song J.Y."/>
            <person name="Lee S.K."/>
        </authorList>
    </citation>
    <scope>NUCLEOTIDE SEQUENCE [LARGE SCALE GENOMIC DNA]</scope>
    <source>
        <tissue evidence="3">Muscle</tissue>
    </source>
</reference>
<dbReference type="OrthoDB" id="48036at2759"/>
<comment type="caution">
    <text evidence="3">The sequence shown here is derived from an EMBL/GenBank/DDBJ whole genome shotgun (WGS) entry which is preliminary data.</text>
</comment>
<dbReference type="EMBL" id="SRLO01000477">
    <property type="protein sequence ID" value="TNN54695.1"/>
    <property type="molecule type" value="Genomic_DNA"/>
</dbReference>
<dbReference type="AlphaFoldDB" id="A0A4Z2GNH2"/>
<dbReference type="SMART" id="SM01222">
    <property type="entry name" value="FTCD_N"/>
    <property type="match status" value="1"/>
</dbReference>
<dbReference type="InterPro" id="IPR051623">
    <property type="entry name" value="FTCD"/>
</dbReference>
<protein>
    <submittedName>
        <fullName evidence="3">Formiminotransferase N-terminal subdomain-containing protein</fullName>
    </submittedName>
</protein>
<dbReference type="PANTHER" id="PTHR12234">
    <property type="entry name" value="FORMIMINOTRANSFERASE-CYCLODEAMINASE"/>
    <property type="match status" value="1"/>
</dbReference>
<dbReference type="Pfam" id="PF07837">
    <property type="entry name" value="FTCD_N"/>
    <property type="match status" value="1"/>
</dbReference>
<dbReference type="GO" id="GO:0005542">
    <property type="term" value="F:folic acid binding"/>
    <property type="evidence" value="ECO:0007669"/>
    <property type="project" value="InterPro"/>
</dbReference>
<name>A0A4Z2GNH2_9TELE</name>
<dbReference type="InterPro" id="IPR037064">
    <property type="entry name" value="Formiminotransferase_N_sf"/>
</dbReference>
<dbReference type="SUPFAM" id="SSF55116">
    <property type="entry name" value="Formiminotransferase domain of formiminotransferase-cyclodeaminase"/>
    <property type="match status" value="1"/>
</dbReference>
<evidence type="ECO:0000313" key="4">
    <source>
        <dbReference type="Proteomes" id="UP000314294"/>
    </source>
</evidence>